<organism evidence="2 3">
    <name type="scientific">Acidocella aquatica</name>
    <dbReference type="NCBI Taxonomy" id="1922313"/>
    <lineage>
        <taxon>Bacteria</taxon>
        <taxon>Pseudomonadati</taxon>
        <taxon>Pseudomonadota</taxon>
        <taxon>Alphaproteobacteria</taxon>
        <taxon>Acetobacterales</taxon>
        <taxon>Acidocellaceae</taxon>
        <taxon>Acidocella</taxon>
    </lineage>
</organism>
<dbReference type="Proteomes" id="UP001156641">
    <property type="component" value="Unassembled WGS sequence"/>
</dbReference>
<gene>
    <name evidence="2" type="ORF">GCM10010909_33570</name>
</gene>
<feature type="region of interest" description="Disordered" evidence="1">
    <location>
        <begin position="15"/>
        <end position="65"/>
    </location>
</feature>
<protein>
    <submittedName>
        <fullName evidence="2">Uncharacterized protein</fullName>
    </submittedName>
</protein>
<feature type="compositionally biased region" description="Polar residues" evidence="1">
    <location>
        <begin position="24"/>
        <end position="40"/>
    </location>
</feature>
<accession>A0ABQ6AF61</accession>
<name>A0ABQ6AF61_9PROT</name>
<keyword evidence="3" id="KW-1185">Reference proteome</keyword>
<sequence length="65" mass="7228">MERQGGFADATLLVEEGHDHDRTSPFTGGSFMQLSPNVDNAGSVRQIPKESELDKLRRSKSRRIA</sequence>
<comment type="caution">
    <text evidence="2">The sequence shown here is derived from an EMBL/GenBank/DDBJ whole genome shotgun (WGS) entry which is preliminary data.</text>
</comment>
<feature type="compositionally biased region" description="Basic and acidic residues" evidence="1">
    <location>
        <begin position="47"/>
        <end position="56"/>
    </location>
</feature>
<dbReference type="EMBL" id="BSOS01000094">
    <property type="protein sequence ID" value="GLR68675.1"/>
    <property type="molecule type" value="Genomic_DNA"/>
</dbReference>
<proteinExistence type="predicted"/>
<evidence type="ECO:0000313" key="3">
    <source>
        <dbReference type="Proteomes" id="UP001156641"/>
    </source>
</evidence>
<evidence type="ECO:0000313" key="2">
    <source>
        <dbReference type="EMBL" id="GLR68675.1"/>
    </source>
</evidence>
<reference evidence="3" key="1">
    <citation type="journal article" date="2019" name="Int. J. Syst. Evol. Microbiol.">
        <title>The Global Catalogue of Microorganisms (GCM) 10K type strain sequencing project: providing services to taxonomists for standard genome sequencing and annotation.</title>
        <authorList>
            <consortium name="The Broad Institute Genomics Platform"/>
            <consortium name="The Broad Institute Genome Sequencing Center for Infectious Disease"/>
            <person name="Wu L."/>
            <person name="Ma J."/>
        </authorList>
    </citation>
    <scope>NUCLEOTIDE SEQUENCE [LARGE SCALE GENOMIC DNA]</scope>
    <source>
        <strain evidence="3">NBRC 112502</strain>
    </source>
</reference>
<evidence type="ECO:0000256" key="1">
    <source>
        <dbReference type="SAM" id="MobiDB-lite"/>
    </source>
</evidence>